<feature type="compositionally biased region" description="Basic and acidic residues" evidence="1">
    <location>
        <begin position="25"/>
        <end position="37"/>
    </location>
</feature>
<dbReference type="EMBL" id="JANPWB010000010">
    <property type="protein sequence ID" value="KAJ1139378.1"/>
    <property type="molecule type" value="Genomic_DNA"/>
</dbReference>
<protein>
    <submittedName>
        <fullName evidence="2">Uncharacterized protein</fullName>
    </submittedName>
</protein>
<name>A0AAV7QLX6_PLEWA</name>
<evidence type="ECO:0000313" key="3">
    <source>
        <dbReference type="Proteomes" id="UP001066276"/>
    </source>
</evidence>
<gene>
    <name evidence="2" type="ORF">NDU88_005751</name>
</gene>
<comment type="caution">
    <text evidence="2">The sequence shown here is derived from an EMBL/GenBank/DDBJ whole genome shotgun (WGS) entry which is preliminary data.</text>
</comment>
<dbReference type="AlphaFoldDB" id="A0AAV7QLX6"/>
<keyword evidence="3" id="KW-1185">Reference proteome</keyword>
<sequence>MRVRIRASETPGAKSSRKPKFTSRNNKDDGLPTRRCEYAYVRLKHRGLNPPGSASSPRATTKTTDYRPLFEHNNATGSSAILEID</sequence>
<proteinExistence type="predicted"/>
<feature type="compositionally biased region" description="Polar residues" evidence="1">
    <location>
        <begin position="52"/>
        <end position="63"/>
    </location>
</feature>
<evidence type="ECO:0000256" key="1">
    <source>
        <dbReference type="SAM" id="MobiDB-lite"/>
    </source>
</evidence>
<dbReference type="Proteomes" id="UP001066276">
    <property type="component" value="Chromosome 6"/>
</dbReference>
<accession>A0AAV7QLX6</accession>
<organism evidence="2 3">
    <name type="scientific">Pleurodeles waltl</name>
    <name type="common">Iberian ribbed newt</name>
    <dbReference type="NCBI Taxonomy" id="8319"/>
    <lineage>
        <taxon>Eukaryota</taxon>
        <taxon>Metazoa</taxon>
        <taxon>Chordata</taxon>
        <taxon>Craniata</taxon>
        <taxon>Vertebrata</taxon>
        <taxon>Euteleostomi</taxon>
        <taxon>Amphibia</taxon>
        <taxon>Batrachia</taxon>
        <taxon>Caudata</taxon>
        <taxon>Salamandroidea</taxon>
        <taxon>Salamandridae</taxon>
        <taxon>Pleurodelinae</taxon>
        <taxon>Pleurodeles</taxon>
    </lineage>
</organism>
<reference evidence="2" key="1">
    <citation type="journal article" date="2022" name="bioRxiv">
        <title>Sequencing and chromosome-scale assembly of the giantPleurodeles waltlgenome.</title>
        <authorList>
            <person name="Brown T."/>
            <person name="Elewa A."/>
            <person name="Iarovenko S."/>
            <person name="Subramanian E."/>
            <person name="Araus A.J."/>
            <person name="Petzold A."/>
            <person name="Susuki M."/>
            <person name="Suzuki K.-i.T."/>
            <person name="Hayashi T."/>
            <person name="Toyoda A."/>
            <person name="Oliveira C."/>
            <person name="Osipova E."/>
            <person name="Leigh N.D."/>
            <person name="Simon A."/>
            <person name="Yun M.H."/>
        </authorList>
    </citation>
    <scope>NUCLEOTIDE SEQUENCE</scope>
    <source>
        <strain evidence="2">20211129_DDA</strain>
        <tissue evidence="2">Liver</tissue>
    </source>
</reference>
<evidence type="ECO:0000313" key="2">
    <source>
        <dbReference type="EMBL" id="KAJ1139378.1"/>
    </source>
</evidence>
<feature type="region of interest" description="Disordered" evidence="1">
    <location>
        <begin position="1"/>
        <end position="85"/>
    </location>
</feature>